<proteinExistence type="predicted"/>
<dbReference type="AlphaFoldDB" id="A0A9N8DYG6"/>
<reference evidence="4" key="1">
    <citation type="submission" date="2020-06" db="EMBL/GenBank/DDBJ databases">
        <authorList>
            <consortium name="Plant Systems Biology data submission"/>
        </authorList>
    </citation>
    <scope>NUCLEOTIDE SEQUENCE</scope>
    <source>
        <strain evidence="4">D6</strain>
    </source>
</reference>
<feature type="transmembrane region" description="Helical" evidence="2">
    <location>
        <begin position="131"/>
        <end position="150"/>
    </location>
</feature>
<keyword evidence="2" id="KW-1133">Transmembrane helix</keyword>
<feature type="chain" id="PRO_5040145193" evidence="3">
    <location>
        <begin position="27"/>
        <end position="452"/>
    </location>
</feature>
<keyword evidence="3" id="KW-0732">Signal</keyword>
<organism evidence="4 5">
    <name type="scientific">Seminavis robusta</name>
    <dbReference type="NCBI Taxonomy" id="568900"/>
    <lineage>
        <taxon>Eukaryota</taxon>
        <taxon>Sar</taxon>
        <taxon>Stramenopiles</taxon>
        <taxon>Ochrophyta</taxon>
        <taxon>Bacillariophyta</taxon>
        <taxon>Bacillariophyceae</taxon>
        <taxon>Bacillariophycidae</taxon>
        <taxon>Naviculales</taxon>
        <taxon>Naviculaceae</taxon>
        <taxon>Seminavis</taxon>
    </lineage>
</organism>
<evidence type="ECO:0000256" key="2">
    <source>
        <dbReference type="SAM" id="Phobius"/>
    </source>
</evidence>
<feature type="region of interest" description="Disordered" evidence="1">
    <location>
        <begin position="52"/>
        <end position="81"/>
    </location>
</feature>
<keyword evidence="5" id="KW-1185">Reference proteome</keyword>
<dbReference type="GO" id="GO:0005737">
    <property type="term" value="C:cytoplasm"/>
    <property type="evidence" value="ECO:0007669"/>
    <property type="project" value="TreeGrafter"/>
</dbReference>
<accession>A0A9N8DYG6</accession>
<feature type="transmembrane region" description="Helical" evidence="2">
    <location>
        <begin position="162"/>
        <end position="183"/>
    </location>
</feature>
<sequence length="452" mass="49388">MVKQNTHKSLLLLALLALSHLEIVAAFVPQPLVASQTKQQFIPTVAFLETKEKEGTEEAVEGEASGFGEDPTPDDQDNNKPLIPENSLVIAAAAIGTLAVASHAGDYASFFSSLSDMKANVADPADFGPALNFWIFFAVAHAILQPIFWISEVLHASPGPMVGNLVPITFILGNVAAIAAFTLSKEIRNALNVAALTAFIAYVGSGLAGSAGLGDFNLGLDDSFQGQVVKGCPAYEEVRQPSMDNFDIQKYEGKWYEHKFHDWTQFKEVYDTTLDIKLTQGGKAWIDDFGVRGPAPATGPLSWDKSPVANGAHYFLFGRVDPNDPPGILREKGFGVEFPNYIVDIKKDPDTGAYKEAIQFQCLERGGVRVFEGINFMSRSPTMTDDELMAMHARAEKAGMYPYGASPEQMHRVERYPEGAPPVDNNWQQMWHAIGFDKLLELLTEAIEDGGR</sequence>
<feature type="signal peptide" evidence="3">
    <location>
        <begin position="1"/>
        <end position="26"/>
    </location>
</feature>
<dbReference type="Gene3D" id="2.40.128.20">
    <property type="match status" value="1"/>
</dbReference>
<feature type="transmembrane region" description="Helical" evidence="2">
    <location>
        <begin position="88"/>
        <end position="110"/>
    </location>
</feature>
<keyword evidence="2" id="KW-0472">Membrane</keyword>
<evidence type="ECO:0000256" key="3">
    <source>
        <dbReference type="SAM" id="SignalP"/>
    </source>
</evidence>
<dbReference type="Proteomes" id="UP001153069">
    <property type="component" value="Unassembled WGS sequence"/>
</dbReference>
<dbReference type="SUPFAM" id="SSF50814">
    <property type="entry name" value="Lipocalins"/>
    <property type="match status" value="1"/>
</dbReference>
<name>A0A9N8DYG6_9STRA</name>
<protein>
    <submittedName>
        <fullName evidence="4">Uncharacterized protein</fullName>
    </submittedName>
</protein>
<dbReference type="OrthoDB" id="2020015at2759"/>
<dbReference type="InterPro" id="IPR012674">
    <property type="entry name" value="Calycin"/>
</dbReference>
<comment type="caution">
    <text evidence="4">The sequence shown here is derived from an EMBL/GenBank/DDBJ whole genome shotgun (WGS) entry which is preliminary data.</text>
</comment>
<dbReference type="PANTHER" id="PTHR10612">
    <property type="entry name" value="APOLIPOPROTEIN D"/>
    <property type="match status" value="1"/>
</dbReference>
<evidence type="ECO:0000313" key="5">
    <source>
        <dbReference type="Proteomes" id="UP001153069"/>
    </source>
</evidence>
<dbReference type="EMBL" id="CAICTM010000463">
    <property type="protein sequence ID" value="CAB9511027.1"/>
    <property type="molecule type" value="Genomic_DNA"/>
</dbReference>
<dbReference type="PANTHER" id="PTHR10612:SF34">
    <property type="entry name" value="APOLIPOPROTEIN D"/>
    <property type="match status" value="1"/>
</dbReference>
<evidence type="ECO:0000313" key="4">
    <source>
        <dbReference type="EMBL" id="CAB9511027.1"/>
    </source>
</evidence>
<dbReference type="GO" id="GO:0000302">
    <property type="term" value="P:response to reactive oxygen species"/>
    <property type="evidence" value="ECO:0007669"/>
    <property type="project" value="TreeGrafter"/>
</dbReference>
<gene>
    <name evidence="4" type="ORF">SEMRO_464_G148390.1</name>
</gene>
<dbReference type="FunFam" id="2.40.128.20:FF:000054">
    <property type="entry name" value="Uncharacterized protein"/>
    <property type="match status" value="1"/>
</dbReference>
<dbReference type="GO" id="GO:0006629">
    <property type="term" value="P:lipid metabolic process"/>
    <property type="evidence" value="ECO:0007669"/>
    <property type="project" value="TreeGrafter"/>
</dbReference>
<feature type="transmembrane region" description="Helical" evidence="2">
    <location>
        <begin position="190"/>
        <end position="213"/>
    </location>
</feature>
<evidence type="ECO:0000256" key="1">
    <source>
        <dbReference type="SAM" id="MobiDB-lite"/>
    </source>
</evidence>
<keyword evidence="2" id="KW-0812">Transmembrane</keyword>